<protein>
    <submittedName>
        <fullName evidence="1">Uncharacterized protein</fullName>
    </submittedName>
</protein>
<name>A0A4Y7ST91_COPMI</name>
<proteinExistence type="predicted"/>
<keyword evidence="2" id="KW-1185">Reference proteome</keyword>
<sequence length="73" mass="8100">MPVSVLLVSTPNPLQRPYEFRFAARTTPTPIHDALPHREATQDVRTCPQLPIFRAPEGQILSPSTPTRPPSEA</sequence>
<reference evidence="1 2" key="1">
    <citation type="journal article" date="2019" name="Nat. Ecol. Evol.">
        <title>Megaphylogeny resolves global patterns of mushroom evolution.</title>
        <authorList>
            <person name="Varga T."/>
            <person name="Krizsan K."/>
            <person name="Foldi C."/>
            <person name="Dima B."/>
            <person name="Sanchez-Garcia M."/>
            <person name="Sanchez-Ramirez S."/>
            <person name="Szollosi G.J."/>
            <person name="Szarkandi J.G."/>
            <person name="Papp V."/>
            <person name="Albert L."/>
            <person name="Andreopoulos W."/>
            <person name="Angelini C."/>
            <person name="Antonin V."/>
            <person name="Barry K.W."/>
            <person name="Bougher N.L."/>
            <person name="Buchanan P."/>
            <person name="Buyck B."/>
            <person name="Bense V."/>
            <person name="Catcheside P."/>
            <person name="Chovatia M."/>
            <person name="Cooper J."/>
            <person name="Damon W."/>
            <person name="Desjardin D."/>
            <person name="Finy P."/>
            <person name="Geml J."/>
            <person name="Haridas S."/>
            <person name="Hughes K."/>
            <person name="Justo A."/>
            <person name="Karasinski D."/>
            <person name="Kautmanova I."/>
            <person name="Kiss B."/>
            <person name="Kocsube S."/>
            <person name="Kotiranta H."/>
            <person name="LaButti K.M."/>
            <person name="Lechner B.E."/>
            <person name="Liimatainen K."/>
            <person name="Lipzen A."/>
            <person name="Lukacs Z."/>
            <person name="Mihaltcheva S."/>
            <person name="Morgado L.N."/>
            <person name="Niskanen T."/>
            <person name="Noordeloos M.E."/>
            <person name="Ohm R.A."/>
            <person name="Ortiz-Santana B."/>
            <person name="Ovrebo C."/>
            <person name="Racz N."/>
            <person name="Riley R."/>
            <person name="Savchenko A."/>
            <person name="Shiryaev A."/>
            <person name="Soop K."/>
            <person name="Spirin V."/>
            <person name="Szebenyi C."/>
            <person name="Tomsovsky M."/>
            <person name="Tulloss R.E."/>
            <person name="Uehling J."/>
            <person name="Grigoriev I.V."/>
            <person name="Vagvolgyi C."/>
            <person name="Papp T."/>
            <person name="Martin F.M."/>
            <person name="Miettinen O."/>
            <person name="Hibbett D.S."/>
            <person name="Nagy L.G."/>
        </authorList>
    </citation>
    <scope>NUCLEOTIDE SEQUENCE [LARGE SCALE GENOMIC DNA]</scope>
    <source>
        <strain evidence="1 2">FP101781</strain>
    </source>
</reference>
<organism evidence="1 2">
    <name type="scientific">Coprinellus micaceus</name>
    <name type="common">Glistening ink-cap mushroom</name>
    <name type="synonym">Coprinus micaceus</name>
    <dbReference type="NCBI Taxonomy" id="71717"/>
    <lineage>
        <taxon>Eukaryota</taxon>
        <taxon>Fungi</taxon>
        <taxon>Dikarya</taxon>
        <taxon>Basidiomycota</taxon>
        <taxon>Agaricomycotina</taxon>
        <taxon>Agaricomycetes</taxon>
        <taxon>Agaricomycetidae</taxon>
        <taxon>Agaricales</taxon>
        <taxon>Agaricineae</taxon>
        <taxon>Psathyrellaceae</taxon>
        <taxon>Coprinellus</taxon>
    </lineage>
</organism>
<evidence type="ECO:0000313" key="1">
    <source>
        <dbReference type="EMBL" id="TEB24931.1"/>
    </source>
</evidence>
<dbReference type="EMBL" id="QPFP01000061">
    <property type="protein sequence ID" value="TEB24931.1"/>
    <property type="molecule type" value="Genomic_DNA"/>
</dbReference>
<gene>
    <name evidence="1" type="ORF">FA13DRAFT_1738749</name>
</gene>
<comment type="caution">
    <text evidence="1">The sequence shown here is derived from an EMBL/GenBank/DDBJ whole genome shotgun (WGS) entry which is preliminary data.</text>
</comment>
<dbReference type="Proteomes" id="UP000298030">
    <property type="component" value="Unassembled WGS sequence"/>
</dbReference>
<evidence type="ECO:0000313" key="2">
    <source>
        <dbReference type="Proteomes" id="UP000298030"/>
    </source>
</evidence>
<accession>A0A4Y7ST91</accession>
<dbReference type="AlphaFoldDB" id="A0A4Y7ST91"/>